<accession>A0A109IMP1</accession>
<dbReference type="SUPFAM" id="SSF46785">
    <property type="entry name" value="Winged helix' DNA-binding domain"/>
    <property type="match status" value="1"/>
</dbReference>
<dbReference type="PANTHER" id="PTHR33164:SF106">
    <property type="entry name" value="TRANSCRIPTIONAL REGULATORY PROTEIN"/>
    <property type="match status" value="1"/>
</dbReference>
<dbReference type="RefSeq" id="WP_067304539.1">
    <property type="nucleotide sequence ID" value="NZ_LRMV01000024.1"/>
</dbReference>
<dbReference type="Pfam" id="PF01047">
    <property type="entry name" value="MarR"/>
    <property type="match status" value="1"/>
</dbReference>
<dbReference type="Gene3D" id="1.10.10.10">
    <property type="entry name" value="Winged helix-like DNA-binding domain superfamily/Winged helix DNA-binding domain"/>
    <property type="match status" value="1"/>
</dbReference>
<protein>
    <submittedName>
        <fullName evidence="1">DNA-binding transcriptional regulator, MarR family</fullName>
    </submittedName>
</protein>
<proteinExistence type="predicted"/>
<keyword evidence="1" id="KW-0238">DNA-binding</keyword>
<sequence>MREKTPPPHAVTGSLADEVVRRLPDWITHLIQINSLVAARMGVVVTDFHCLHALQQHGSTTAGVLAKRVGLTPGSASRMIDRLADAGCVRRVPDPHDRRRILIEPTDEGLGRITAYYAGLTARTLDDLAAFDDDQLRTLLRFIEVFQASAAAEVDRLRSTAGPAPTP</sequence>
<dbReference type="GO" id="GO:0003700">
    <property type="term" value="F:DNA-binding transcription factor activity"/>
    <property type="evidence" value="ECO:0007669"/>
    <property type="project" value="InterPro"/>
</dbReference>
<dbReference type="SMART" id="SM00347">
    <property type="entry name" value="HTH_MARR"/>
    <property type="match status" value="1"/>
</dbReference>
<evidence type="ECO:0000313" key="1">
    <source>
        <dbReference type="EMBL" id="SCG74257.1"/>
    </source>
</evidence>
<dbReference type="PANTHER" id="PTHR33164">
    <property type="entry name" value="TRANSCRIPTIONAL REGULATOR, MARR FAMILY"/>
    <property type="match status" value="1"/>
</dbReference>
<dbReference type="InterPro" id="IPR036390">
    <property type="entry name" value="WH_DNA-bd_sf"/>
</dbReference>
<dbReference type="InterPro" id="IPR039422">
    <property type="entry name" value="MarR/SlyA-like"/>
</dbReference>
<evidence type="ECO:0000313" key="2">
    <source>
        <dbReference type="Proteomes" id="UP000198226"/>
    </source>
</evidence>
<organism evidence="1 2">
    <name type="scientific">Micromonospora rifamycinica</name>
    <dbReference type="NCBI Taxonomy" id="291594"/>
    <lineage>
        <taxon>Bacteria</taxon>
        <taxon>Bacillati</taxon>
        <taxon>Actinomycetota</taxon>
        <taxon>Actinomycetes</taxon>
        <taxon>Micromonosporales</taxon>
        <taxon>Micromonosporaceae</taxon>
        <taxon>Micromonospora</taxon>
    </lineage>
</organism>
<dbReference type="Proteomes" id="UP000198226">
    <property type="component" value="Chromosome I"/>
</dbReference>
<gene>
    <name evidence="1" type="ORF">GA0070623_3870</name>
</gene>
<dbReference type="OrthoDB" id="162531at2"/>
<dbReference type="AlphaFoldDB" id="A0A109IMP1"/>
<dbReference type="InterPro" id="IPR000835">
    <property type="entry name" value="HTH_MarR-typ"/>
</dbReference>
<dbReference type="GO" id="GO:0003677">
    <property type="term" value="F:DNA binding"/>
    <property type="evidence" value="ECO:0007669"/>
    <property type="project" value="UniProtKB-KW"/>
</dbReference>
<dbReference type="EMBL" id="LT607752">
    <property type="protein sequence ID" value="SCG74257.1"/>
    <property type="molecule type" value="Genomic_DNA"/>
</dbReference>
<keyword evidence="2" id="KW-1185">Reference proteome</keyword>
<name>A0A109IMP1_9ACTN</name>
<dbReference type="PROSITE" id="PS50995">
    <property type="entry name" value="HTH_MARR_2"/>
    <property type="match status" value="1"/>
</dbReference>
<reference evidence="2" key="1">
    <citation type="submission" date="2016-06" db="EMBL/GenBank/DDBJ databases">
        <authorList>
            <person name="Varghese N."/>
            <person name="Submissions Spin"/>
        </authorList>
    </citation>
    <scope>NUCLEOTIDE SEQUENCE [LARGE SCALE GENOMIC DNA]</scope>
    <source>
        <strain evidence="2">DSM 44983</strain>
    </source>
</reference>
<dbReference type="GO" id="GO:0006950">
    <property type="term" value="P:response to stress"/>
    <property type="evidence" value="ECO:0007669"/>
    <property type="project" value="TreeGrafter"/>
</dbReference>
<dbReference type="InterPro" id="IPR036388">
    <property type="entry name" value="WH-like_DNA-bd_sf"/>
</dbReference>